<dbReference type="GO" id="GO:0043565">
    <property type="term" value="F:sequence-specific DNA binding"/>
    <property type="evidence" value="ECO:0007669"/>
    <property type="project" value="TreeGrafter"/>
</dbReference>
<dbReference type="Proteomes" id="UP000033344">
    <property type="component" value="Unassembled WGS sequence"/>
</dbReference>
<comment type="caution">
    <text evidence="6">The sequence shown here is derived from an EMBL/GenBank/DDBJ whole genome shotgun (WGS) entry which is preliminary data.</text>
</comment>
<dbReference type="InterPro" id="IPR058163">
    <property type="entry name" value="LysR-type_TF_proteobact-type"/>
</dbReference>
<reference evidence="6 7" key="1">
    <citation type="submission" date="2015-03" db="EMBL/GenBank/DDBJ databases">
        <authorList>
            <person name="McCorrison J."/>
            <person name="Sanka R."/>
            <person name="Adams M."/>
            <person name="Brinkac L."/>
            <person name="Nierman W."/>
            <person name="Sutton G."/>
            <person name="Nelson K."/>
            <person name="Kiedrowski L."/>
            <person name="Guerrero D."/>
            <person name="Bonomo R."/>
        </authorList>
    </citation>
    <scope>NUCLEOTIDE SEQUENCE [LARGE SCALE GENOMIC DNA]</scope>
    <source>
        <strain evidence="6 7">42324</strain>
    </source>
</reference>
<gene>
    <name evidence="6" type="ORF">SS44_11200</name>
</gene>
<dbReference type="PANTHER" id="PTHR30537">
    <property type="entry name" value="HTH-TYPE TRANSCRIPTIONAL REGULATOR"/>
    <property type="match status" value="1"/>
</dbReference>
<evidence type="ECO:0000256" key="4">
    <source>
        <dbReference type="ARBA" id="ARBA00023163"/>
    </source>
</evidence>
<dbReference type="FunFam" id="3.40.190.290:FF:000012">
    <property type="entry name" value="Transcriptional regulator, LysR family"/>
    <property type="match status" value="1"/>
</dbReference>
<dbReference type="AlphaFoldDB" id="A0AAE2ECV8"/>
<sequence>MMHENLNDLRAFETVAREKNFTRAAAQLGMSRSGLSHAITAMEARLGVRLLSRTTRSVALTEAGRRLFDTLQPMLSKLDSELASLRSLSDKPAGSVRITAHDHAIISILWPRLKHLLKRNPDLHVELSVDYGLIDIVERQFDAGVRVGNIIDKDMIAVRIGPDFHMAVVGSPEYFQGEKLPDVPGDLATHKGVNLRLPTRGGLYAWEFEKEGKKISVRLQGQTTFNNTYLMMQAALDGLGLAYVPLELAQPHIESGELICVLQDWCPLLPGYHLYYTSRHQLTPVLAEVISALRYHNDP</sequence>
<evidence type="ECO:0000256" key="2">
    <source>
        <dbReference type="ARBA" id="ARBA00023015"/>
    </source>
</evidence>
<dbReference type="Pfam" id="PF00126">
    <property type="entry name" value="HTH_1"/>
    <property type="match status" value="1"/>
</dbReference>
<name>A0AAE2ECV8_ENTCL</name>
<dbReference type="PROSITE" id="PS50931">
    <property type="entry name" value="HTH_LYSR"/>
    <property type="match status" value="1"/>
</dbReference>
<dbReference type="GO" id="GO:0003700">
    <property type="term" value="F:DNA-binding transcription factor activity"/>
    <property type="evidence" value="ECO:0007669"/>
    <property type="project" value="InterPro"/>
</dbReference>
<keyword evidence="4" id="KW-0804">Transcription</keyword>
<accession>A0AAE2ECV8</accession>
<protein>
    <submittedName>
        <fullName evidence="6">LysR family transcriptional regulator</fullName>
    </submittedName>
</protein>
<evidence type="ECO:0000256" key="1">
    <source>
        <dbReference type="ARBA" id="ARBA00009437"/>
    </source>
</evidence>
<proteinExistence type="inferred from homology"/>
<dbReference type="EMBL" id="JZYG01000012">
    <property type="protein sequence ID" value="KJM37685.1"/>
    <property type="molecule type" value="Genomic_DNA"/>
</dbReference>
<evidence type="ECO:0000313" key="7">
    <source>
        <dbReference type="Proteomes" id="UP000033344"/>
    </source>
</evidence>
<evidence type="ECO:0000259" key="5">
    <source>
        <dbReference type="PROSITE" id="PS50931"/>
    </source>
</evidence>
<dbReference type="SUPFAM" id="SSF53850">
    <property type="entry name" value="Periplasmic binding protein-like II"/>
    <property type="match status" value="1"/>
</dbReference>
<dbReference type="GO" id="GO:0006351">
    <property type="term" value="P:DNA-templated transcription"/>
    <property type="evidence" value="ECO:0007669"/>
    <property type="project" value="TreeGrafter"/>
</dbReference>
<keyword evidence="3" id="KW-0238">DNA-binding</keyword>
<evidence type="ECO:0000313" key="6">
    <source>
        <dbReference type="EMBL" id="KJM37685.1"/>
    </source>
</evidence>
<keyword evidence="2" id="KW-0805">Transcription regulation</keyword>
<dbReference type="SUPFAM" id="SSF46785">
    <property type="entry name" value="Winged helix' DNA-binding domain"/>
    <property type="match status" value="1"/>
</dbReference>
<organism evidence="6 7">
    <name type="scientific">Enterobacter cloacae subsp. cloacae</name>
    <dbReference type="NCBI Taxonomy" id="336306"/>
    <lineage>
        <taxon>Bacteria</taxon>
        <taxon>Pseudomonadati</taxon>
        <taxon>Pseudomonadota</taxon>
        <taxon>Gammaproteobacteria</taxon>
        <taxon>Enterobacterales</taxon>
        <taxon>Enterobacteriaceae</taxon>
        <taxon>Enterobacter</taxon>
        <taxon>Enterobacter cloacae complex</taxon>
    </lineage>
</organism>
<dbReference type="RefSeq" id="WP_045294090.1">
    <property type="nucleotide sequence ID" value="NZ_JAMKDX010000004.1"/>
</dbReference>
<dbReference type="Gene3D" id="1.10.10.10">
    <property type="entry name" value="Winged helix-like DNA-binding domain superfamily/Winged helix DNA-binding domain"/>
    <property type="match status" value="1"/>
</dbReference>
<evidence type="ECO:0000256" key="3">
    <source>
        <dbReference type="ARBA" id="ARBA00023125"/>
    </source>
</evidence>
<dbReference type="Pfam" id="PF03466">
    <property type="entry name" value="LysR_substrate"/>
    <property type="match status" value="1"/>
</dbReference>
<dbReference type="InterPro" id="IPR000847">
    <property type="entry name" value="LysR_HTH_N"/>
</dbReference>
<feature type="domain" description="HTH lysR-type" evidence="5">
    <location>
        <begin position="4"/>
        <end position="61"/>
    </location>
</feature>
<dbReference type="Gene3D" id="3.40.190.290">
    <property type="match status" value="1"/>
</dbReference>
<dbReference type="PANTHER" id="PTHR30537:SF1">
    <property type="entry name" value="HTH-TYPE TRANSCRIPTIONAL REGULATOR PGRR"/>
    <property type="match status" value="1"/>
</dbReference>
<dbReference type="InterPro" id="IPR005119">
    <property type="entry name" value="LysR_subst-bd"/>
</dbReference>
<dbReference type="InterPro" id="IPR036390">
    <property type="entry name" value="WH_DNA-bd_sf"/>
</dbReference>
<dbReference type="CDD" id="cd08474">
    <property type="entry name" value="PBP2_CrgA_like_5"/>
    <property type="match status" value="1"/>
</dbReference>
<dbReference type="FunFam" id="1.10.10.10:FF:000001">
    <property type="entry name" value="LysR family transcriptional regulator"/>
    <property type="match status" value="1"/>
</dbReference>
<comment type="similarity">
    <text evidence="1">Belongs to the LysR transcriptional regulatory family.</text>
</comment>
<dbReference type="InterPro" id="IPR036388">
    <property type="entry name" value="WH-like_DNA-bd_sf"/>
</dbReference>